<dbReference type="InterPro" id="IPR003035">
    <property type="entry name" value="RWP-RK_dom"/>
</dbReference>
<dbReference type="PANTHER" id="PTHR46373:SF2">
    <property type="entry name" value="RWP-RK DOMAIN-CONTAINING PROTEIN"/>
    <property type="match status" value="1"/>
</dbReference>
<protein>
    <submittedName>
        <fullName evidence="8">Plant regulator RWP-RK</fullName>
    </submittedName>
</protein>
<dbReference type="AlphaFoldDB" id="A0A103YEH4"/>
<organism evidence="8 9">
    <name type="scientific">Cynara cardunculus var. scolymus</name>
    <name type="common">Globe artichoke</name>
    <name type="synonym">Cynara scolymus</name>
    <dbReference type="NCBI Taxonomy" id="59895"/>
    <lineage>
        <taxon>Eukaryota</taxon>
        <taxon>Viridiplantae</taxon>
        <taxon>Streptophyta</taxon>
        <taxon>Embryophyta</taxon>
        <taxon>Tracheophyta</taxon>
        <taxon>Spermatophyta</taxon>
        <taxon>Magnoliopsida</taxon>
        <taxon>eudicotyledons</taxon>
        <taxon>Gunneridae</taxon>
        <taxon>Pentapetalae</taxon>
        <taxon>asterids</taxon>
        <taxon>campanulids</taxon>
        <taxon>Asterales</taxon>
        <taxon>Asteraceae</taxon>
        <taxon>Carduoideae</taxon>
        <taxon>Cardueae</taxon>
        <taxon>Carduinae</taxon>
        <taxon>Cynara</taxon>
    </lineage>
</organism>
<feature type="domain" description="RWP-RK" evidence="7">
    <location>
        <begin position="208"/>
        <end position="296"/>
    </location>
</feature>
<evidence type="ECO:0000256" key="4">
    <source>
        <dbReference type="ARBA" id="ARBA00023125"/>
    </source>
</evidence>
<evidence type="ECO:0000313" key="8">
    <source>
        <dbReference type="EMBL" id="KVI07613.1"/>
    </source>
</evidence>
<accession>A0A103YEH4</accession>
<comment type="caution">
    <text evidence="8">The sequence shown here is derived from an EMBL/GenBank/DDBJ whole genome shotgun (WGS) entry which is preliminary data.</text>
</comment>
<dbReference type="GO" id="GO:0003700">
    <property type="term" value="F:DNA-binding transcription factor activity"/>
    <property type="evidence" value="ECO:0007669"/>
    <property type="project" value="InterPro"/>
</dbReference>
<keyword evidence="9" id="KW-1185">Reference proteome</keyword>
<dbReference type="PROSITE" id="PS51519">
    <property type="entry name" value="RWP_RK"/>
    <property type="match status" value="1"/>
</dbReference>
<evidence type="ECO:0000256" key="5">
    <source>
        <dbReference type="ARBA" id="ARBA00023163"/>
    </source>
</evidence>
<evidence type="ECO:0000256" key="6">
    <source>
        <dbReference type="ARBA" id="ARBA00023242"/>
    </source>
</evidence>
<dbReference type="GO" id="GO:0003677">
    <property type="term" value="F:DNA binding"/>
    <property type="evidence" value="ECO:0007669"/>
    <property type="project" value="UniProtKB-KW"/>
</dbReference>
<dbReference type="Pfam" id="PF02042">
    <property type="entry name" value="RWP-RK"/>
    <property type="match status" value="1"/>
</dbReference>
<dbReference type="PANTHER" id="PTHR46373">
    <property type="entry name" value="PROTEIN RKD4"/>
    <property type="match status" value="1"/>
</dbReference>
<gene>
    <name evidence="8" type="ORF">Ccrd_014037</name>
</gene>
<keyword evidence="2" id="KW-0805">Transcription regulation</keyword>
<dbReference type="EMBL" id="LEKV01001501">
    <property type="protein sequence ID" value="KVI07613.1"/>
    <property type="molecule type" value="Genomic_DNA"/>
</dbReference>
<dbReference type="Proteomes" id="UP000243975">
    <property type="component" value="Unassembled WGS sequence"/>
</dbReference>
<keyword evidence="5" id="KW-0804">Transcription</keyword>
<keyword evidence="3" id="KW-0175">Coiled coil</keyword>
<evidence type="ECO:0000313" key="9">
    <source>
        <dbReference type="Proteomes" id="UP000243975"/>
    </source>
</evidence>
<evidence type="ECO:0000256" key="3">
    <source>
        <dbReference type="ARBA" id="ARBA00023054"/>
    </source>
</evidence>
<sequence>MDPPATANPNHLHWFHHFDEENPPLPGDDQTMEQDHYMEMLDHQNYINYDQLGFQDFDPFEDLSLSDWCDDNGLPLFSCNHDRNDVITDVKPIVHDCNVTSGEANISSASAADHGGRKRERWDDDRSYVVTDVHRIDHDCHVTSIKDNSVTAAASDHGGRNLGWWELWDDSLPLLSCTDEIIKGGDFKPIDHDCHYVTSEAYNGRASASVGAADDGGGRPGRRWRSLELEEIEKLFEMPIVMAAKELNVGLTVLKKRCRELNIKRWPHRKLKSLKSLIQNVKEMGLTEEMEMVEENKRMMEKVPETELTERTKKLRQACFKFNYKKRRLVITN</sequence>
<evidence type="ECO:0000259" key="7">
    <source>
        <dbReference type="PROSITE" id="PS51519"/>
    </source>
</evidence>
<name>A0A103YEH4_CYNCS</name>
<evidence type="ECO:0000256" key="2">
    <source>
        <dbReference type="ARBA" id="ARBA00023015"/>
    </source>
</evidence>
<dbReference type="STRING" id="59895.A0A103YEH4"/>
<proteinExistence type="predicted"/>
<reference evidence="8 9" key="1">
    <citation type="journal article" date="2016" name="Sci. Rep.">
        <title>The genome sequence of the outbreeding globe artichoke constructed de novo incorporating a phase-aware low-pass sequencing strategy of F1 progeny.</title>
        <authorList>
            <person name="Scaglione D."/>
            <person name="Reyes-Chin-Wo S."/>
            <person name="Acquadro A."/>
            <person name="Froenicke L."/>
            <person name="Portis E."/>
            <person name="Beitel C."/>
            <person name="Tirone M."/>
            <person name="Mauro R."/>
            <person name="Lo Monaco A."/>
            <person name="Mauromicale G."/>
            <person name="Faccioli P."/>
            <person name="Cattivelli L."/>
            <person name="Rieseberg L."/>
            <person name="Michelmore R."/>
            <person name="Lanteri S."/>
        </authorList>
    </citation>
    <scope>NUCLEOTIDE SEQUENCE [LARGE SCALE GENOMIC DNA]</scope>
    <source>
        <strain evidence="8">2C</strain>
    </source>
</reference>
<evidence type="ECO:0000256" key="1">
    <source>
        <dbReference type="ARBA" id="ARBA00004049"/>
    </source>
</evidence>
<dbReference type="InterPro" id="IPR044607">
    <property type="entry name" value="RKD-like"/>
</dbReference>
<comment type="function">
    <text evidence="1">Putative transcription factor.</text>
</comment>
<dbReference type="Gramene" id="KVI07613">
    <property type="protein sequence ID" value="KVI07613"/>
    <property type="gene ID" value="Ccrd_014037"/>
</dbReference>
<keyword evidence="4" id="KW-0238">DNA-binding</keyword>
<keyword evidence="6" id="KW-0539">Nucleus</keyword>